<dbReference type="PANTHER" id="PTHR13593:SF89">
    <property type="entry name" value="PLC-LIKE PHOSPHODIESTERASES SUPERFAMILY PROTEIN"/>
    <property type="match status" value="1"/>
</dbReference>
<dbReference type="SUPFAM" id="SSF51695">
    <property type="entry name" value="PLC-like phosphodiesterases"/>
    <property type="match status" value="1"/>
</dbReference>
<dbReference type="GO" id="GO:0008081">
    <property type="term" value="F:phosphoric diester hydrolase activity"/>
    <property type="evidence" value="ECO:0007669"/>
    <property type="project" value="InterPro"/>
</dbReference>
<dbReference type="ExpressionAtlas" id="O23190">
    <property type="expression patterns" value="baseline and differential"/>
</dbReference>
<dbReference type="EMBL" id="AL161590">
    <property type="protein sequence ID" value="CAB80361.1"/>
    <property type="molecule type" value="Genomic_DNA"/>
</dbReference>
<dbReference type="FunFam" id="3.20.20.190:FF:000048">
    <property type="entry name" value="PI-PLC X domain-containing protein"/>
    <property type="match status" value="1"/>
</dbReference>
<protein>
    <submittedName>
        <fullName evidence="7">MAP3K-like protein kinase</fullName>
    </submittedName>
</protein>
<dbReference type="GO" id="GO:0006629">
    <property type="term" value="P:lipid metabolic process"/>
    <property type="evidence" value="ECO:0007669"/>
    <property type="project" value="InterPro"/>
</dbReference>
<feature type="binding site" evidence="5">
    <location>
        <position position="37"/>
    </location>
    <ligand>
        <name>ATP</name>
        <dbReference type="ChEBI" id="CHEBI:30616"/>
    </ligand>
</feature>
<evidence type="ECO:0000259" key="6">
    <source>
        <dbReference type="PROSITE" id="PS50011"/>
    </source>
</evidence>
<dbReference type="PROSITE" id="PS00108">
    <property type="entry name" value="PROTEIN_KINASE_ST"/>
    <property type="match status" value="1"/>
</dbReference>
<evidence type="ECO:0000256" key="4">
    <source>
        <dbReference type="ARBA" id="ARBA00022840"/>
    </source>
</evidence>
<dbReference type="Gene3D" id="3.30.200.20">
    <property type="entry name" value="Phosphorylase Kinase, domain 1"/>
    <property type="match status" value="1"/>
</dbReference>
<organism evidence="7">
    <name type="scientific">Arabidopsis thaliana</name>
    <name type="common">Mouse-ear cress</name>
    <dbReference type="NCBI Taxonomy" id="3702"/>
    <lineage>
        <taxon>Eukaryota</taxon>
        <taxon>Viridiplantae</taxon>
        <taxon>Streptophyta</taxon>
        <taxon>Embryophyta</taxon>
        <taxon>Tracheophyta</taxon>
        <taxon>Spermatophyta</taxon>
        <taxon>Magnoliopsida</taxon>
        <taxon>eudicotyledons</taxon>
        <taxon>Gunneridae</taxon>
        <taxon>Pentapetalae</taxon>
        <taxon>rosids</taxon>
        <taxon>malvids</taxon>
        <taxon>Brassicales</taxon>
        <taxon>Brassicaceae</taxon>
        <taxon>Camelineae</taxon>
        <taxon>Arabidopsis</taxon>
    </lineage>
</organism>
<dbReference type="CDD" id="cd08588">
    <property type="entry name" value="PI-PLCc_At5g67130_like"/>
    <property type="match status" value="1"/>
</dbReference>
<dbReference type="InterPro" id="IPR011009">
    <property type="entry name" value="Kinase-like_dom_sf"/>
</dbReference>
<dbReference type="Pfam" id="PF00069">
    <property type="entry name" value="Pkinase"/>
    <property type="match status" value="1"/>
</dbReference>
<dbReference type="PROSITE" id="PS00107">
    <property type="entry name" value="PROTEIN_KINASE_ATP"/>
    <property type="match status" value="1"/>
</dbReference>
<evidence type="ECO:0000256" key="3">
    <source>
        <dbReference type="ARBA" id="ARBA00022777"/>
    </source>
</evidence>
<sequence>MEWIRRETIGHGSFSTVSLATTSGSSSKAFPSLMAVKSSGVVCSAALRNERDVLDDLGDCSEIVRCFGEGRTVENGEEIYNLFLEYASGGSLADRIKSSGEALPEFEVRRFTRSIVKGLCHIHGNGFTHCDIKLENVLVFGDGDVKISDFGLAKRRSGEVCVEIRGTPLYMAPESVNHGEFESPADIWALGCSVVEMSSGKTAWCLEDGVMNNVMSLLVRIGSGDEVPRIPVELSEEGKDFVSKCFVKNAAERWTAEMLLDHPFLAVDDESGEEDEACSVSPRNPFDFPGWNSVQSPVNDSVMFGSLVGSPEERISGLVSEKVPDWSVSCDWVNVSLEMGETCSSTSECDAGLSCQSCPANGNTGSTCTRIQPLNPTSKVNGLPFNKYSWLTTHNSYAITGANSATGSFLVSPKNQEDSITNQLKNGVRGIMLDTYDFQNDIWLCHSTGGTCFNFTAFQPAINALKEINDFLESNLSEIVTIILEDYVKSQMGLTNVFNASGLSKFLLPISRMPKDGTDWPTVDDMVKQNQRLVVFTSKKDKEASEGLAYQWNYMVENQYGNDGMKDGSCSSRSESSSLDTMSRSLVFQNYFETSPNSTQACADNSSPLIEMMRTCHEAAGKRWPNFIAVDFYQRSDSGGAAEAVDEANGRLTCGCDSLVYCKSNAPFGTCDAPPPKSSPSPVSGGRILHGNQEIFLRVMLILQLLDCHLSEISGKADTMVIHTHSTNQTTHICKFSMQFTDRSFVEPEEVDEVIQLGADTNLQSKQLGFSQKQKALNTNRLSVSKQIFSGVLLDYYTL</sequence>
<reference key="2">
    <citation type="journal article" date="1998" name="Nature">
        <title>Analysis of 1.9 Mb of contiguous sequence from chromosome 4 of Arabidopsis thaliana.</title>
        <authorList>
            <person name="Bevan M."/>
            <person name="Bancroft I."/>
            <person name="Bent E."/>
            <person name="Love K."/>
            <person name="Goodman H.M."/>
            <person name="Dean C."/>
            <person name="Bergkamp R."/>
            <person name="Dirkse W."/>
            <person name="van Staveren M."/>
            <person name="Stiekema W."/>
            <person name="Drost L."/>
            <person name="Ridley P."/>
            <person name="Hudson S.-A."/>
            <person name="Patel K."/>
            <person name="Murphy G."/>
            <person name="Piffanelli P."/>
            <person name="Wedler H."/>
            <person name="Wedler E."/>
            <person name="Wambutt R."/>
            <person name="Weitzenegger T."/>
            <person name="Pohl T."/>
            <person name="Terryn N."/>
            <person name="Gielen J."/>
            <person name="Villarroel R."/>
            <person name="De Clercq R."/>
            <person name="van Montagu M."/>
            <person name="Lecharny A."/>
            <person name="Aubourg S."/>
            <person name="Gy I."/>
            <person name="Kreis M."/>
            <person name="Lao N."/>
            <person name="Kavanagh T."/>
            <person name="Hempel S."/>
            <person name="Kotter P."/>
            <person name="Entian K.-D."/>
            <person name="Rieger M."/>
            <person name="Schaefer M."/>
            <person name="Funk B."/>
            <person name="Mueller-Auer S."/>
            <person name="Silvey M."/>
            <person name="James R."/>
            <person name="Monfort A."/>
            <person name="Pons A."/>
            <person name="Puigdomenech P."/>
            <person name="Douka A."/>
            <person name="Voukelatou E."/>
            <person name="Milioni D."/>
            <person name="Hatzopoulos P."/>
            <person name="Piravandi E."/>
            <person name="Obermaier B."/>
            <person name="Hilbert H."/>
            <person name="Duesterhoeft A."/>
            <person name="Moores T."/>
            <person name="Jones J.D.G."/>
            <person name="Eneva T."/>
            <person name="Palme K."/>
            <person name="Benes V."/>
            <person name="Rechmann S."/>
            <person name="Ansorge W."/>
            <person name="Cooke R."/>
            <person name="Berger C."/>
            <person name="Delseny M."/>
            <person name="Voet M."/>
            <person name="Volckaert G."/>
            <person name="Mewes H.-W."/>
            <person name="Klosterman S."/>
            <person name="Schueller C."/>
            <person name="Chalwatzis N."/>
        </authorList>
    </citation>
    <scope>NUCLEOTIDE SEQUENCE [LARGE SCALE GENOMIC DNA]</scope>
    <source>
        <strain>cv. Columbia</strain>
    </source>
</reference>
<keyword evidence="4 5" id="KW-0067">ATP-binding</keyword>
<dbReference type="InterPro" id="IPR017441">
    <property type="entry name" value="Protein_kinase_ATP_BS"/>
</dbReference>
<reference evidence="7" key="4">
    <citation type="submission" date="1999-07" db="EMBL/GenBank/DDBJ databases">
        <authorList>
            <person name="EU Arabidopsis sequencing project"/>
        </authorList>
    </citation>
    <scope>NUCLEOTIDE SEQUENCE</scope>
</reference>
<dbReference type="InterPro" id="IPR051057">
    <property type="entry name" value="PI-PLC_domain"/>
</dbReference>
<dbReference type="PROSITE" id="PS50011">
    <property type="entry name" value="PROTEIN_KINASE_DOM"/>
    <property type="match status" value="1"/>
</dbReference>
<proteinExistence type="predicted"/>
<dbReference type="PROSITE" id="PS50007">
    <property type="entry name" value="PIPLC_X_DOMAIN"/>
    <property type="match status" value="1"/>
</dbReference>
<evidence type="ECO:0000313" key="7">
    <source>
        <dbReference type="EMBL" id="CAB16796.1"/>
    </source>
</evidence>
<dbReference type="GO" id="GO:0010029">
    <property type="term" value="P:regulation of seed germination"/>
    <property type="evidence" value="ECO:0000316"/>
    <property type="project" value="TAIR"/>
</dbReference>
<dbReference type="Pfam" id="PF26178">
    <property type="entry name" value="PI-PLC_cat"/>
    <property type="match status" value="1"/>
</dbReference>
<evidence type="ECO:0000256" key="1">
    <source>
        <dbReference type="ARBA" id="ARBA00022679"/>
    </source>
</evidence>
<dbReference type="InterPro" id="IPR000719">
    <property type="entry name" value="Prot_kinase_dom"/>
</dbReference>
<keyword evidence="2 5" id="KW-0547">Nucleotide-binding</keyword>
<keyword evidence="1" id="KW-0808">Transferase</keyword>
<name>O23190_ARATH</name>
<dbReference type="GO" id="GO:0004672">
    <property type="term" value="F:protein kinase activity"/>
    <property type="evidence" value="ECO:0007669"/>
    <property type="project" value="InterPro"/>
</dbReference>
<evidence type="ECO:0000313" key="8">
    <source>
        <dbReference type="EMBL" id="CAB80361.1"/>
    </source>
</evidence>
<dbReference type="TAIR" id="AT4G36950"/>
<dbReference type="GO" id="GO:0005524">
    <property type="term" value="F:ATP binding"/>
    <property type="evidence" value="ECO:0007669"/>
    <property type="project" value="UniProtKB-UniRule"/>
</dbReference>
<feature type="domain" description="Protein kinase" evidence="6">
    <location>
        <begin position="3"/>
        <end position="265"/>
    </location>
</feature>
<keyword evidence="3 7" id="KW-0418">Kinase</keyword>
<dbReference type="SUPFAM" id="SSF56112">
    <property type="entry name" value="Protein kinase-like (PK-like)"/>
    <property type="match status" value="1"/>
</dbReference>
<dbReference type="InterPro" id="IPR017946">
    <property type="entry name" value="PLC-like_Pdiesterase_TIM-brl"/>
</dbReference>
<dbReference type="FunFam" id="1.10.510.10:FF:001313">
    <property type="entry name" value="Mitogen-activated protein kinase kinase kinase 15"/>
    <property type="match status" value="1"/>
</dbReference>
<dbReference type="InterPro" id="IPR008271">
    <property type="entry name" value="Ser/Thr_kinase_AS"/>
</dbReference>
<dbReference type="EMBL" id="Z99707">
    <property type="protein sequence ID" value="CAB16796.1"/>
    <property type="molecule type" value="Genomic_DNA"/>
</dbReference>
<accession>O23190</accession>
<dbReference type="Gene3D" id="1.10.510.10">
    <property type="entry name" value="Transferase(Phosphotransferase) domain 1"/>
    <property type="match status" value="1"/>
</dbReference>
<dbReference type="CDD" id="cd06606">
    <property type="entry name" value="STKc_MAPKKK"/>
    <property type="match status" value="1"/>
</dbReference>
<evidence type="ECO:0000256" key="2">
    <source>
        <dbReference type="ARBA" id="ARBA00022741"/>
    </source>
</evidence>
<dbReference type="PANTHER" id="PTHR13593">
    <property type="match status" value="1"/>
</dbReference>
<dbReference type="SMART" id="SM00220">
    <property type="entry name" value="S_TKc"/>
    <property type="match status" value="1"/>
</dbReference>
<gene>
    <name evidence="7" type="primary">C7A10.410</name>
    <name evidence="8" type="ordered locus">At4g36950</name>
</gene>
<reference key="3">
    <citation type="journal article" date="1999" name="Nature">
        <title>Sequence and analysis of chromosome 4 of the plant Arabidopsis thaliana.</title>
        <authorList>
            <consortium name="EU"/>
            <consortium name="CSHL and WU Arabidopsis Sequencing Project"/>
            <person name="Mayer K."/>
            <person name="Schuller C."/>
            <person name="Wambutt R."/>
            <person name="Murphy G."/>
            <person name="Volckaert G."/>
            <person name="Pohl T."/>
            <person name="Dusterhoft A."/>
            <person name="Stiekema W."/>
            <person name="Entian K.D."/>
            <person name="Terryn N."/>
            <person name="Harris B."/>
            <person name="Ansorge W."/>
            <person name="Brandt P."/>
            <person name="Grivell L."/>
            <person name="Rieger M."/>
            <person name="Weichselgartner M."/>
            <person name="de Simone V."/>
            <person name="Obermaier B."/>
            <person name="Mache R."/>
            <person name="Muller M."/>
            <person name="Kreis M."/>
            <person name="Delseny M."/>
            <person name="Puigdomenech P."/>
            <person name="Watson M."/>
            <person name="Schmidtheini T."/>
            <person name="Reichert B."/>
            <person name="Portatelle D."/>
            <person name="Perez-Alonso M."/>
            <person name="Boutry M."/>
            <person name="Bancroft I."/>
            <person name="Vos P."/>
            <person name="Hoheisel J."/>
            <person name="Zimmermann W."/>
            <person name="Wedler H."/>
            <person name="Ridley P."/>
            <person name="Langham S.A."/>
            <person name="McCullagh B."/>
            <person name="Bilham L."/>
            <person name="Robben J."/>
            <person name="Van der Schueren J."/>
            <person name="Grymonprez B."/>
            <person name="Chuang Y.J."/>
            <person name="Vandenbussche F."/>
            <person name="Braeken M."/>
            <person name="Weltjens I."/>
            <person name="Voet M."/>
            <person name="Bastiaens I."/>
            <person name="Aert R."/>
            <person name="Defoor E."/>
            <person name="Weitzenegger T."/>
            <person name="Bothe G."/>
            <person name="Ramsperger U."/>
            <person name="Hilbert H."/>
            <person name="Braun M."/>
            <person name="Holzer E."/>
            <person name="Brandt A."/>
            <person name="Peters S."/>
            <person name="van Staveren M."/>
            <person name="Dirske W."/>
            <person name="Mooijman P."/>
            <person name="Klein Lankhorst R."/>
            <person name="Rose M."/>
            <person name="Hauf J."/>
            <person name="Kotter P."/>
            <person name="Berneiser S."/>
            <person name="Hempel S."/>
            <person name="Feldpausch M."/>
            <person name="Lamberth S."/>
            <person name="Van den Daele H."/>
            <person name="De Keyser A."/>
            <person name="Buysshaert C."/>
            <person name="Gielen J."/>
            <person name="Villarroel R."/>
            <person name="De Clercq R."/>
            <person name="Van Montagu M."/>
            <person name="Rogers J."/>
            <person name="Cronin A."/>
            <person name="Quail M."/>
            <person name="Bray-Allen S."/>
            <person name="Clark L."/>
            <person name="Doggett J."/>
            <person name="Hall S."/>
            <person name="Kay M."/>
            <person name="Lennard N."/>
            <person name="McLay K."/>
            <person name="Mayes R."/>
            <person name="Pettett A."/>
            <person name="Rajandream M.A."/>
            <person name="Lyne M."/>
            <person name="Benes V."/>
            <person name="Rechmann S."/>
            <person name="Borkova D."/>
            <person name="Blocker H."/>
            <person name="Scharfe M."/>
            <person name="Grimm M."/>
            <person name="Lohnert T.H."/>
            <person name="Dose S."/>
            <person name="de Haan M."/>
            <person name="Maarse A."/>
            <person name="Schafer M."/>
            <person name="Muller-Auer S."/>
            <person name="Gabel C."/>
            <person name="Fuchs M."/>
            <person name="Fartmann B."/>
            <person name="Granderath K."/>
            <person name="Dauner D."/>
            <person name="Herzl A."/>
            <person name="Neumann S."/>
            <person name="Argiriou A."/>
            <person name="Vitale D."/>
            <person name="Liguori R."/>
            <person name="Piravandi E."/>
            <person name="Massenet O."/>
            <person name="Quigley F."/>
            <person name="Clabauld G."/>
            <person name="Mundlein A."/>
            <person name="Felber R."/>
            <person name="Schnabl S."/>
            <person name="Hiller R."/>
            <person name="Schmidt W."/>
            <person name="Lecharny A."/>
            <person name="Aubourg S."/>
            <person name="Chefdor F."/>
            <person name="Cooke R."/>
            <person name="Berger C."/>
            <person name="Montfort A."/>
            <person name="Casacuberta E."/>
            <person name="Gibbons T."/>
            <person name="Weber N."/>
            <person name="Vandenbol M."/>
            <person name="Bargues M."/>
            <person name="Terol J."/>
            <person name="Torres A."/>
            <person name="Perez-Perez A."/>
            <person name="Purnelle B."/>
            <person name="Bent E."/>
            <person name="Johnson S."/>
            <person name="Tacon D."/>
            <person name="Jesse T."/>
            <person name="Heijnen L."/>
            <person name="Schwarz S."/>
            <person name="Scholler P."/>
            <person name="Heber S."/>
            <person name="Francs P."/>
            <person name="Bielke C."/>
            <person name="Frishman D."/>
            <person name="Haase D."/>
            <person name="Lemcke K."/>
            <person name="Mewes H.W."/>
            <person name="Stocker S."/>
            <person name="Zaccaria P."/>
            <person name="Bevan M."/>
            <person name="Wilson R.K."/>
            <person name="de la Bastide M."/>
            <person name="Habermann K."/>
            <person name="Parnell L."/>
            <person name="Dedhia N."/>
            <person name="Gnoj L."/>
            <person name="Schutz K."/>
            <person name="Huang E."/>
            <person name="Spiegel L."/>
            <person name="Sehkon M."/>
            <person name="Murray J."/>
            <person name="Sheet P."/>
            <person name="Cordes M."/>
            <person name="Abu-Threideh J."/>
            <person name="Stoneking T."/>
            <person name="Kalicki J."/>
            <person name="Graves T."/>
            <person name="Harmon G."/>
            <person name="Edwards J."/>
            <person name="Latreille P."/>
            <person name="Courtney L."/>
            <person name="Cloud J."/>
            <person name="Abbott A."/>
            <person name="Scott K."/>
            <person name="Johnson D."/>
            <person name="Minx P."/>
            <person name="Bentley D."/>
            <person name="Fulton B."/>
            <person name="Miller N."/>
            <person name="Greco T."/>
            <person name="Kemp K."/>
            <person name="Kramer J."/>
            <person name="Fulton L."/>
            <person name="Mardis E."/>
            <person name="Dante M."/>
            <person name="Pepin K."/>
            <person name="Hillier L."/>
            <person name="Nelson J."/>
            <person name="Spieth J."/>
            <person name="Ryan E."/>
            <person name="Andrews S."/>
            <person name="Geisel C."/>
            <person name="Layman D."/>
            <person name="Du H."/>
            <person name="Ali J."/>
            <person name="Berghoff A."/>
            <person name="Jones K."/>
            <person name="Drone K."/>
            <person name="Cotton M."/>
            <person name="Joshu C."/>
            <person name="Antonoiu B."/>
            <person name="Zidanic M."/>
            <person name="Strong C."/>
            <person name="Sun H."/>
            <person name="Lamar B."/>
            <person name="Yordan C."/>
            <person name="Ma P."/>
            <person name="Zhong J."/>
            <person name="Preston R."/>
            <person name="Vil D."/>
            <person name="Shekher M."/>
            <person name="Matero A."/>
            <person name="Shah R."/>
            <person name="Swaby I.K."/>
            <person name="O'Shaughnessy A."/>
            <person name="Rodriguez M."/>
            <person name="Hoffmann J."/>
            <person name="Till S."/>
            <person name="Granat S."/>
            <person name="Shohdy N."/>
            <person name="Hasegawa A."/>
            <person name="Hameed A."/>
            <person name="Lodhi M."/>
            <person name="Johnson A."/>
            <person name="Chen E."/>
            <person name="Marra M."/>
            <person name="Martienssen R."/>
            <person name="McCombie W.R."/>
        </authorList>
    </citation>
    <scope>NUCLEOTIDE SEQUENCE [LARGE SCALE GENOMIC DNA]</scope>
    <source>
        <strain>cv. Columbia</strain>
    </source>
</reference>
<dbReference type="PIR" id="D85436">
    <property type="entry name" value="D85436"/>
</dbReference>
<dbReference type="Gene3D" id="3.20.20.190">
    <property type="entry name" value="Phosphatidylinositol (PI) phosphodiesterase"/>
    <property type="match status" value="1"/>
</dbReference>
<dbReference type="AlphaFoldDB" id="O23190"/>
<reference evidence="7" key="1">
    <citation type="submission" date="1997-10" db="EMBL/GenBank/DDBJ databases">
        <authorList>
            <person name="Bevan M."/>
            <person name="Terryn N."/>
            <person name="Vos P."/>
            <person name="Heijnen L."/>
            <person name="Mewes H.W."/>
            <person name="Mayer K.F.X."/>
            <person name="Schueller C."/>
        </authorList>
    </citation>
    <scope>NUCLEOTIDE SEQUENCE</scope>
</reference>
<evidence type="ECO:0000256" key="5">
    <source>
        <dbReference type="PROSITE-ProRule" id="PRU10141"/>
    </source>
</evidence>